<organism evidence="2 3">
    <name type="scientific">Chryseotalea sanaruensis</name>
    <dbReference type="NCBI Taxonomy" id="2482724"/>
    <lineage>
        <taxon>Bacteria</taxon>
        <taxon>Pseudomonadati</taxon>
        <taxon>Bacteroidota</taxon>
        <taxon>Cytophagia</taxon>
        <taxon>Cytophagales</taxon>
        <taxon>Chryseotaleaceae</taxon>
        <taxon>Chryseotalea</taxon>
    </lineage>
</organism>
<dbReference type="GO" id="GO:0008233">
    <property type="term" value="F:peptidase activity"/>
    <property type="evidence" value="ECO:0007669"/>
    <property type="project" value="InterPro"/>
</dbReference>
<dbReference type="AlphaFoldDB" id="A0A401U585"/>
<dbReference type="InterPro" id="IPR009045">
    <property type="entry name" value="Zn_M74/Hedgehog-like"/>
</dbReference>
<feature type="domain" description="Peptidase M15C" evidence="1">
    <location>
        <begin position="111"/>
        <end position="171"/>
    </location>
</feature>
<name>A0A401U585_9BACT</name>
<evidence type="ECO:0000313" key="3">
    <source>
        <dbReference type="Proteomes" id="UP000288227"/>
    </source>
</evidence>
<dbReference type="Gene3D" id="3.30.1380.10">
    <property type="match status" value="1"/>
</dbReference>
<gene>
    <name evidence="2" type="ORF">SanaruYs_02300</name>
</gene>
<sequence length="232" mass="26892">MAQHPYLNILEDRSLRFDTTYWVNVANLLAFDTLHAWQEWQIAENYNFGKNRGDLQMITDLQALHPYFRDKVIQLIENCKKKGIEVSVVESYRTRAKQAEYFGMGKKYTRSAGGKSKHQYGLACDLVPVVNGSAQWEDKVLWRKVGVEGEKLGLRWGGRWRNPYDPAHFEWTGGLTTVQLAAGYFPKPKVQIYPCIDEDIRILRKFWEAWENEQATTSRLSKIKSLTSSLNP</sequence>
<proteinExistence type="predicted"/>
<comment type="caution">
    <text evidence="2">The sequence shown here is derived from an EMBL/GenBank/DDBJ whole genome shotgun (WGS) entry which is preliminary data.</text>
</comment>
<evidence type="ECO:0000313" key="2">
    <source>
        <dbReference type="EMBL" id="GCC50015.1"/>
    </source>
</evidence>
<keyword evidence="3" id="KW-1185">Reference proteome</keyword>
<dbReference type="EMBL" id="BHXQ01000001">
    <property type="protein sequence ID" value="GCC50015.1"/>
    <property type="molecule type" value="Genomic_DNA"/>
</dbReference>
<reference evidence="2 3" key="1">
    <citation type="submission" date="2018-11" db="EMBL/GenBank/DDBJ databases">
        <title>Chryseotalea sanarue gen. nov., sp., nov., a member of the family Cytophagaceae, isolated from a brackish lake in Hamamatsu Japan.</title>
        <authorList>
            <person name="Maejima Y."/>
            <person name="Iino T."/>
            <person name="Muraguchi Y."/>
            <person name="Fukuda K."/>
            <person name="Ohkuma M."/>
            <person name="Moriuchi R."/>
            <person name="Dohra H."/>
            <person name="Kimbara K."/>
            <person name="Shintani M."/>
        </authorList>
    </citation>
    <scope>NUCLEOTIDE SEQUENCE [LARGE SCALE GENOMIC DNA]</scope>
    <source>
        <strain evidence="2 3">Ys</strain>
    </source>
</reference>
<dbReference type="SUPFAM" id="SSF55166">
    <property type="entry name" value="Hedgehog/DD-peptidase"/>
    <property type="match status" value="1"/>
</dbReference>
<evidence type="ECO:0000259" key="1">
    <source>
        <dbReference type="Pfam" id="PF13539"/>
    </source>
</evidence>
<dbReference type="Pfam" id="PF13539">
    <property type="entry name" value="Peptidase_M15_4"/>
    <property type="match status" value="1"/>
</dbReference>
<dbReference type="CDD" id="cd14845">
    <property type="entry name" value="L-Ala-D-Glu_peptidase_like"/>
    <property type="match status" value="1"/>
</dbReference>
<dbReference type="InterPro" id="IPR039561">
    <property type="entry name" value="Peptidase_M15C"/>
</dbReference>
<accession>A0A401U585</accession>
<dbReference type="Proteomes" id="UP000288227">
    <property type="component" value="Unassembled WGS sequence"/>
</dbReference>
<protein>
    <recommendedName>
        <fullName evidence="1">Peptidase M15C domain-containing protein</fullName>
    </recommendedName>
</protein>